<evidence type="ECO:0000256" key="1">
    <source>
        <dbReference type="ARBA" id="ARBA00001946"/>
    </source>
</evidence>
<dbReference type="Pfam" id="PF13419">
    <property type="entry name" value="HAD_2"/>
    <property type="match status" value="1"/>
</dbReference>
<dbReference type="InterPro" id="IPR023198">
    <property type="entry name" value="PGP-like_dom2"/>
</dbReference>
<dbReference type="SUPFAM" id="SSF56784">
    <property type="entry name" value="HAD-like"/>
    <property type="match status" value="1"/>
</dbReference>
<dbReference type="InterPro" id="IPR041492">
    <property type="entry name" value="HAD_2"/>
</dbReference>
<keyword evidence="3" id="KW-0479">Metal-binding</keyword>
<dbReference type="NCBIfam" id="TIGR01509">
    <property type="entry name" value="HAD-SF-IA-v3"/>
    <property type="match status" value="1"/>
</dbReference>
<dbReference type="AlphaFoldDB" id="A0A6I6EP48"/>
<keyword evidence="5" id="KW-0378">Hydrolase</keyword>
<dbReference type="EMBL" id="CP046522">
    <property type="protein sequence ID" value="QGU94213.1"/>
    <property type="molecule type" value="Genomic_DNA"/>
</dbReference>
<keyword evidence="6" id="KW-1185">Reference proteome</keyword>
<dbReference type="SFLD" id="SFLDG01129">
    <property type="entry name" value="C1.5:_HAD__Beta-PGM__Phosphata"/>
    <property type="match status" value="1"/>
</dbReference>
<gene>
    <name evidence="5" type="ORF">GOM49_02835</name>
</gene>
<proteinExistence type="inferred from homology"/>
<evidence type="ECO:0000256" key="2">
    <source>
        <dbReference type="ARBA" id="ARBA00006171"/>
    </source>
</evidence>
<comment type="similarity">
    <text evidence="2">Belongs to the HAD-like hydrolase superfamily. CbbY/CbbZ/Gph/YieH family.</text>
</comment>
<accession>A0A6I6EP48</accession>
<dbReference type="Gene3D" id="1.10.150.240">
    <property type="entry name" value="Putative phosphatase, domain 2"/>
    <property type="match status" value="1"/>
</dbReference>
<dbReference type="InterPro" id="IPR023214">
    <property type="entry name" value="HAD_sf"/>
</dbReference>
<dbReference type="GO" id="GO:0016787">
    <property type="term" value="F:hydrolase activity"/>
    <property type="evidence" value="ECO:0007669"/>
    <property type="project" value="UniProtKB-KW"/>
</dbReference>
<evidence type="ECO:0000313" key="6">
    <source>
        <dbReference type="Proteomes" id="UP000422764"/>
    </source>
</evidence>
<name>A0A6I6EP48_9CLOT</name>
<dbReference type="PANTHER" id="PTHR46193">
    <property type="entry name" value="6-PHOSPHOGLUCONATE PHOSPHATASE"/>
    <property type="match status" value="1"/>
</dbReference>
<evidence type="ECO:0000256" key="4">
    <source>
        <dbReference type="ARBA" id="ARBA00022842"/>
    </source>
</evidence>
<dbReference type="GO" id="GO:0046872">
    <property type="term" value="F:metal ion binding"/>
    <property type="evidence" value="ECO:0007669"/>
    <property type="project" value="UniProtKB-KW"/>
</dbReference>
<dbReference type="InterPro" id="IPR006439">
    <property type="entry name" value="HAD-SF_hydro_IA"/>
</dbReference>
<dbReference type="InterPro" id="IPR036412">
    <property type="entry name" value="HAD-like_sf"/>
</dbReference>
<dbReference type="SFLD" id="SFLDG01135">
    <property type="entry name" value="C1.5.6:_HAD__Beta-PGM__Phospha"/>
    <property type="match status" value="1"/>
</dbReference>
<comment type="cofactor">
    <cofactor evidence="1">
        <name>Mg(2+)</name>
        <dbReference type="ChEBI" id="CHEBI:18420"/>
    </cofactor>
</comment>
<evidence type="ECO:0000256" key="3">
    <source>
        <dbReference type="ARBA" id="ARBA00022723"/>
    </source>
</evidence>
<protein>
    <submittedName>
        <fullName evidence="5">HAD-IA family hydrolase</fullName>
    </submittedName>
</protein>
<dbReference type="Gene3D" id="3.40.50.1000">
    <property type="entry name" value="HAD superfamily/HAD-like"/>
    <property type="match status" value="1"/>
</dbReference>
<reference evidence="5 6" key="1">
    <citation type="submission" date="2019-12" db="EMBL/GenBank/DDBJ databases">
        <title>Genome sequenceing of Clostridium bovifaecis.</title>
        <authorList>
            <person name="Yao Y."/>
        </authorList>
    </citation>
    <scope>NUCLEOTIDE SEQUENCE [LARGE SCALE GENOMIC DNA]</scope>
    <source>
        <strain evidence="5 6">BXX</strain>
    </source>
</reference>
<dbReference type="InterPro" id="IPR051600">
    <property type="entry name" value="Beta-PGM-like"/>
</dbReference>
<dbReference type="Proteomes" id="UP000422764">
    <property type="component" value="Chromosome"/>
</dbReference>
<dbReference type="NCBIfam" id="TIGR01549">
    <property type="entry name" value="HAD-SF-IA-v1"/>
    <property type="match status" value="1"/>
</dbReference>
<organism evidence="5 6">
    <name type="scientific">Clostridium bovifaecis</name>
    <dbReference type="NCBI Taxonomy" id="2184719"/>
    <lineage>
        <taxon>Bacteria</taxon>
        <taxon>Bacillati</taxon>
        <taxon>Bacillota</taxon>
        <taxon>Clostridia</taxon>
        <taxon>Eubacteriales</taxon>
        <taxon>Clostridiaceae</taxon>
        <taxon>Clostridium</taxon>
    </lineage>
</organism>
<keyword evidence="4" id="KW-0460">Magnesium</keyword>
<sequence>MLKAVIFDMDGVIVDTEPLSYKASDALLKKYGKGSYNEEFHRSVMGNSMMEEIRKIKEYFDLSDSCENIFKERNIIYKDIVNKEMKVMNGLSDLLEYLKISGIKSAVVTGSNRDIAEFILDKLGILSYFEFIIAGDEVEKCKPDPWAYKIAMKKLESTSDETIILEDSINGIKAAIAAGCKVIAVNSIWEEKGTKEILSFEEDLSNVKNIIENFK</sequence>
<dbReference type="PRINTS" id="PR00413">
    <property type="entry name" value="HADHALOGNASE"/>
</dbReference>
<dbReference type="SFLD" id="SFLDS00003">
    <property type="entry name" value="Haloacid_Dehalogenase"/>
    <property type="match status" value="1"/>
</dbReference>
<evidence type="ECO:0000313" key="5">
    <source>
        <dbReference type="EMBL" id="QGU94213.1"/>
    </source>
</evidence>
<dbReference type="PANTHER" id="PTHR46193:SF21">
    <property type="entry name" value="SLL1138 PROTEIN"/>
    <property type="match status" value="1"/>
</dbReference>